<keyword evidence="3" id="KW-1185">Reference proteome</keyword>
<comment type="caution">
    <text evidence="2">The sequence shown here is derived from an EMBL/GenBank/DDBJ whole genome shotgun (WGS) entry which is preliminary data.</text>
</comment>
<dbReference type="AlphaFoldDB" id="A0A0F8WXN1"/>
<gene>
    <name evidence="2" type="ORF">ARAM_007190</name>
</gene>
<organism evidence="2 3">
    <name type="scientific">Aspergillus rambellii</name>
    <dbReference type="NCBI Taxonomy" id="308745"/>
    <lineage>
        <taxon>Eukaryota</taxon>
        <taxon>Fungi</taxon>
        <taxon>Dikarya</taxon>
        <taxon>Ascomycota</taxon>
        <taxon>Pezizomycotina</taxon>
        <taxon>Eurotiomycetes</taxon>
        <taxon>Eurotiomycetidae</taxon>
        <taxon>Eurotiales</taxon>
        <taxon>Aspergillaceae</taxon>
        <taxon>Aspergillus</taxon>
        <taxon>Aspergillus subgen. Nidulantes</taxon>
    </lineage>
</organism>
<feature type="compositionally biased region" description="Polar residues" evidence="1">
    <location>
        <begin position="119"/>
        <end position="135"/>
    </location>
</feature>
<feature type="region of interest" description="Disordered" evidence="1">
    <location>
        <begin position="91"/>
        <end position="160"/>
    </location>
</feature>
<accession>A0A0F8WXN1</accession>
<evidence type="ECO:0000313" key="2">
    <source>
        <dbReference type="EMBL" id="KKK16127.1"/>
    </source>
</evidence>
<evidence type="ECO:0000313" key="3">
    <source>
        <dbReference type="Proteomes" id="UP000034291"/>
    </source>
</evidence>
<evidence type="ECO:0000256" key="1">
    <source>
        <dbReference type="SAM" id="MobiDB-lite"/>
    </source>
</evidence>
<name>A0A0F8WXN1_9EURO</name>
<feature type="compositionally biased region" description="Low complexity" evidence="1">
    <location>
        <begin position="142"/>
        <end position="156"/>
    </location>
</feature>
<dbReference type="EMBL" id="JZBS01003103">
    <property type="protein sequence ID" value="KKK16127.1"/>
    <property type="molecule type" value="Genomic_DNA"/>
</dbReference>
<reference evidence="2 3" key="1">
    <citation type="submission" date="2015-02" db="EMBL/GenBank/DDBJ databases">
        <title>Draft Genome Sequences of Two Closely-Related Aflatoxigenic Aspergillus Species Obtained from the Cote d'Ivoire.</title>
        <authorList>
            <person name="Moore G.G."/>
            <person name="Beltz S.B."/>
            <person name="Mack B.M."/>
        </authorList>
    </citation>
    <scope>NUCLEOTIDE SEQUENCE [LARGE SCALE GENOMIC DNA]</scope>
    <source>
        <strain evidence="2 3">SRRC1468</strain>
    </source>
</reference>
<feature type="compositionally biased region" description="Acidic residues" evidence="1">
    <location>
        <begin position="92"/>
        <end position="106"/>
    </location>
</feature>
<dbReference type="OrthoDB" id="4502539at2759"/>
<protein>
    <submittedName>
        <fullName evidence="2">Uncharacterized protein</fullName>
    </submittedName>
</protein>
<dbReference type="Proteomes" id="UP000034291">
    <property type="component" value="Unassembled WGS sequence"/>
</dbReference>
<sequence>MAVTTAIVDIVPPSPAPALLPSNKSSMNKRWPPLADKTSLPYRLTTLSKQKLAREATAPDPDIRRCLGHFRLHCRSMEWAQHDMTTKINSFELEDDESESESEDDEPRPIRRQDALTAETPTENVSPAAAAQTQPKPEPEMTTSVVTSTTTTPTPTKDNSTTIVVVVQEIPAESTPEPQQAQAIRIHFEVSPPPSSEESEEKDGLLEKGRSCLEKTVQRKSFWPSAGQCMPVRITG</sequence>
<proteinExistence type="predicted"/>